<dbReference type="Gene3D" id="3.30.450.20">
    <property type="entry name" value="PAS domain"/>
    <property type="match status" value="1"/>
</dbReference>
<dbReference type="Pfam" id="PF01590">
    <property type="entry name" value="GAF"/>
    <property type="match status" value="1"/>
</dbReference>
<accession>A0A1I4MSM5</accession>
<sequence>MPDDLREALRQKALAEIALLDTPPEREFDALARMAQRVLGTSMASITLIDAERQWFKARCGPLAPQTARGPAFCAIVFETEARLTVEDASRDPRFSANPFVVGAPHIRFYAGVPVRARQADGSAVTIGTLCVLDEKPREPTQADLDVLMELACVAEALVEARAVALRAAANAEDRRLAVEGLERERRQLKQAERMADMGSWRHDLEQQKTMWSDGVFAIHELPIAAGVPNGEIMNYFPEPDRGVFLDAVMRTLETGEPFELDADFVTAKGNARRVRCSCEVELSQGKPVALIGLIQDITGRHTMEQDLLRMARTDDLTQLPNRAAFYRLLETHLGEAHTTGSDLAVLLIDLDGFKGVNDALGHAAGDEVLRRIADRLRSPYLQEACFAARLGGDEFAVLVPSTVARSELDRIVRRLLRDLHIVAEGGGRIASVSGTIGIAWAGEGPCDRETILRRADVALYEAKRTRKGTAQTYREASGQRLVG</sequence>
<organism evidence="2 3">
    <name type="scientific">Methylorubrum salsuginis</name>
    <dbReference type="NCBI Taxonomy" id="414703"/>
    <lineage>
        <taxon>Bacteria</taxon>
        <taxon>Pseudomonadati</taxon>
        <taxon>Pseudomonadota</taxon>
        <taxon>Alphaproteobacteria</taxon>
        <taxon>Hyphomicrobiales</taxon>
        <taxon>Methylobacteriaceae</taxon>
        <taxon>Methylorubrum</taxon>
    </lineage>
</organism>
<dbReference type="InterPro" id="IPR003018">
    <property type="entry name" value="GAF"/>
</dbReference>
<dbReference type="SUPFAM" id="SSF55073">
    <property type="entry name" value="Nucleotide cyclase"/>
    <property type="match status" value="1"/>
</dbReference>
<dbReference type="InterPro" id="IPR043128">
    <property type="entry name" value="Rev_trsase/Diguanyl_cyclase"/>
</dbReference>
<dbReference type="Pfam" id="PF00990">
    <property type="entry name" value="GGDEF"/>
    <property type="match status" value="1"/>
</dbReference>
<dbReference type="EMBL" id="FOSV01000043">
    <property type="protein sequence ID" value="SFM06070.1"/>
    <property type="molecule type" value="Genomic_DNA"/>
</dbReference>
<dbReference type="InterPro" id="IPR052155">
    <property type="entry name" value="Biofilm_reg_signaling"/>
</dbReference>
<dbReference type="Gene3D" id="3.30.70.270">
    <property type="match status" value="1"/>
</dbReference>
<dbReference type="OrthoDB" id="315417at2"/>
<dbReference type="RefSeq" id="WP_091952048.1">
    <property type="nucleotide sequence ID" value="NZ_FOSV01000043.1"/>
</dbReference>
<evidence type="ECO:0000313" key="3">
    <source>
        <dbReference type="Proteomes" id="UP000198804"/>
    </source>
</evidence>
<feature type="domain" description="GGDEF" evidence="1">
    <location>
        <begin position="342"/>
        <end position="476"/>
    </location>
</feature>
<reference evidence="3" key="1">
    <citation type="submission" date="2016-10" db="EMBL/GenBank/DDBJ databases">
        <authorList>
            <person name="Varghese N."/>
            <person name="Submissions S."/>
        </authorList>
    </citation>
    <scope>NUCLEOTIDE SEQUENCE [LARGE SCALE GENOMIC DNA]</scope>
    <source>
        <strain evidence="3">CGMCC 1.6474</strain>
    </source>
</reference>
<dbReference type="PROSITE" id="PS50887">
    <property type="entry name" value="GGDEF"/>
    <property type="match status" value="1"/>
</dbReference>
<dbReference type="InterPro" id="IPR000160">
    <property type="entry name" value="GGDEF_dom"/>
</dbReference>
<gene>
    <name evidence="2" type="ORF">SAMN04488125_14317</name>
</gene>
<protein>
    <submittedName>
        <fullName evidence="2">Diguanylate cyclase (GGDEF) domain-containing protein</fullName>
    </submittedName>
</protein>
<dbReference type="SUPFAM" id="SSF55781">
    <property type="entry name" value="GAF domain-like"/>
    <property type="match status" value="1"/>
</dbReference>
<dbReference type="STRING" id="414703.SAMN04488125_14317"/>
<dbReference type="PANTHER" id="PTHR44757">
    <property type="entry name" value="DIGUANYLATE CYCLASE DGCP"/>
    <property type="match status" value="1"/>
</dbReference>
<dbReference type="SUPFAM" id="SSF55785">
    <property type="entry name" value="PYP-like sensor domain (PAS domain)"/>
    <property type="match status" value="1"/>
</dbReference>
<dbReference type="InterPro" id="IPR035965">
    <property type="entry name" value="PAS-like_dom_sf"/>
</dbReference>
<dbReference type="NCBIfam" id="TIGR00254">
    <property type="entry name" value="GGDEF"/>
    <property type="match status" value="1"/>
</dbReference>
<evidence type="ECO:0000313" key="2">
    <source>
        <dbReference type="EMBL" id="SFM06070.1"/>
    </source>
</evidence>
<proteinExistence type="predicted"/>
<keyword evidence="3" id="KW-1185">Reference proteome</keyword>
<evidence type="ECO:0000259" key="1">
    <source>
        <dbReference type="PROSITE" id="PS50887"/>
    </source>
</evidence>
<dbReference type="InterPro" id="IPR029016">
    <property type="entry name" value="GAF-like_dom_sf"/>
</dbReference>
<name>A0A1I4MSM5_9HYPH</name>
<dbReference type="CDD" id="cd01949">
    <property type="entry name" value="GGDEF"/>
    <property type="match status" value="1"/>
</dbReference>
<dbReference type="Gene3D" id="3.30.450.40">
    <property type="match status" value="1"/>
</dbReference>
<dbReference type="PANTHER" id="PTHR44757:SF2">
    <property type="entry name" value="BIOFILM ARCHITECTURE MAINTENANCE PROTEIN MBAA"/>
    <property type="match status" value="1"/>
</dbReference>
<dbReference type="InterPro" id="IPR029787">
    <property type="entry name" value="Nucleotide_cyclase"/>
</dbReference>
<dbReference type="SMART" id="SM00267">
    <property type="entry name" value="GGDEF"/>
    <property type="match status" value="1"/>
</dbReference>
<dbReference type="Proteomes" id="UP000198804">
    <property type="component" value="Unassembled WGS sequence"/>
</dbReference>
<dbReference type="AlphaFoldDB" id="A0A1I4MSM5"/>
<dbReference type="SMART" id="SM00065">
    <property type="entry name" value="GAF"/>
    <property type="match status" value="1"/>
</dbReference>